<feature type="domain" description="Histidine kinase" evidence="11">
    <location>
        <begin position="390"/>
        <end position="587"/>
    </location>
</feature>
<evidence type="ECO:0000256" key="2">
    <source>
        <dbReference type="ARBA" id="ARBA00022475"/>
    </source>
</evidence>
<keyword evidence="6 10" id="KW-1133">Transmembrane helix</keyword>
<evidence type="ECO:0000256" key="6">
    <source>
        <dbReference type="ARBA" id="ARBA00022989"/>
    </source>
</evidence>
<dbReference type="InterPro" id="IPR036890">
    <property type="entry name" value="HATPase_C_sf"/>
</dbReference>
<evidence type="ECO:0000256" key="7">
    <source>
        <dbReference type="ARBA" id="ARBA00023012"/>
    </source>
</evidence>
<name>A0A7S8EDC2_9CHLR</name>
<dbReference type="Gene3D" id="3.30.450.40">
    <property type="match status" value="1"/>
</dbReference>
<evidence type="ECO:0000256" key="3">
    <source>
        <dbReference type="ARBA" id="ARBA00022679"/>
    </source>
</evidence>
<evidence type="ECO:0000256" key="5">
    <source>
        <dbReference type="ARBA" id="ARBA00022777"/>
    </source>
</evidence>
<dbReference type="KEGG" id="pmet:G4Y79_11115"/>
<dbReference type="Pfam" id="PF13185">
    <property type="entry name" value="GAF_2"/>
    <property type="match status" value="1"/>
</dbReference>
<dbReference type="GO" id="GO:0005886">
    <property type="term" value="C:plasma membrane"/>
    <property type="evidence" value="ECO:0007669"/>
    <property type="project" value="UniProtKB-SubCell"/>
</dbReference>
<organism evidence="12 13">
    <name type="scientific">Phototrophicus methaneseepsis</name>
    <dbReference type="NCBI Taxonomy" id="2710758"/>
    <lineage>
        <taxon>Bacteria</taxon>
        <taxon>Bacillati</taxon>
        <taxon>Chloroflexota</taxon>
        <taxon>Candidatus Thermofontia</taxon>
        <taxon>Phototrophicales</taxon>
        <taxon>Phototrophicaceae</taxon>
        <taxon>Phototrophicus</taxon>
    </lineage>
</organism>
<dbReference type="PANTHER" id="PTHR24421:SF37">
    <property type="entry name" value="SENSOR HISTIDINE KINASE NARS"/>
    <property type="match status" value="1"/>
</dbReference>
<dbReference type="Gene3D" id="1.20.5.1930">
    <property type="match status" value="1"/>
</dbReference>
<keyword evidence="2" id="KW-1003">Cell membrane</keyword>
<feature type="transmembrane region" description="Helical" evidence="10">
    <location>
        <begin position="116"/>
        <end position="137"/>
    </location>
</feature>
<feature type="transmembrane region" description="Helical" evidence="10">
    <location>
        <begin position="44"/>
        <end position="64"/>
    </location>
</feature>
<evidence type="ECO:0000256" key="1">
    <source>
        <dbReference type="ARBA" id="ARBA00004651"/>
    </source>
</evidence>
<feature type="transmembrane region" description="Helical" evidence="10">
    <location>
        <begin position="84"/>
        <end position="109"/>
    </location>
</feature>
<dbReference type="GO" id="GO:0000155">
    <property type="term" value="F:phosphorelay sensor kinase activity"/>
    <property type="evidence" value="ECO:0007669"/>
    <property type="project" value="InterPro"/>
</dbReference>
<keyword evidence="4 10" id="KW-0812">Transmembrane</keyword>
<evidence type="ECO:0000313" key="12">
    <source>
        <dbReference type="EMBL" id="QPC84890.1"/>
    </source>
</evidence>
<dbReference type="EMBL" id="CP062983">
    <property type="protein sequence ID" value="QPC84890.1"/>
    <property type="molecule type" value="Genomic_DNA"/>
</dbReference>
<dbReference type="Pfam" id="PF02518">
    <property type="entry name" value="HATPase_c"/>
    <property type="match status" value="1"/>
</dbReference>
<dbReference type="InterPro" id="IPR029016">
    <property type="entry name" value="GAF-like_dom_sf"/>
</dbReference>
<keyword evidence="7" id="KW-0902">Two-component regulatory system</keyword>
<proteinExistence type="predicted"/>
<dbReference type="CDD" id="cd16917">
    <property type="entry name" value="HATPase_UhpB-NarQ-NarX-like"/>
    <property type="match status" value="1"/>
</dbReference>
<dbReference type="GO" id="GO:0046983">
    <property type="term" value="F:protein dimerization activity"/>
    <property type="evidence" value="ECO:0007669"/>
    <property type="project" value="InterPro"/>
</dbReference>
<evidence type="ECO:0000256" key="9">
    <source>
        <dbReference type="SAM" id="MobiDB-lite"/>
    </source>
</evidence>
<dbReference type="Pfam" id="PF07730">
    <property type="entry name" value="HisKA_3"/>
    <property type="match status" value="1"/>
</dbReference>
<evidence type="ECO:0000256" key="8">
    <source>
        <dbReference type="ARBA" id="ARBA00023136"/>
    </source>
</evidence>
<accession>A0A7S8EDC2</accession>
<keyword evidence="13" id="KW-1185">Reference proteome</keyword>
<dbReference type="SMART" id="SM00387">
    <property type="entry name" value="HATPase_c"/>
    <property type="match status" value="1"/>
</dbReference>
<keyword evidence="8 10" id="KW-0472">Membrane</keyword>
<dbReference type="InterPro" id="IPR011712">
    <property type="entry name" value="Sig_transdc_His_kin_sub3_dim/P"/>
</dbReference>
<dbReference type="InterPro" id="IPR003018">
    <property type="entry name" value="GAF"/>
</dbReference>
<dbReference type="InterPro" id="IPR005467">
    <property type="entry name" value="His_kinase_dom"/>
</dbReference>
<dbReference type="PROSITE" id="PS50109">
    <property type="entry name" value="HIS_KIN"/>
    <property type="match status" value="1"/>
</dbReference>
<sequence>MFTSAWWMRRPNWVYFAQRWVVLIGFCILIILVQERRIESLESIRDLIIAFGIGAIATLLLGGFGLVKSLQPYTPLIASPGDWVIVGVFAYLGAGDPLVIVAIAAVVIVSGILRFGVAWGVVHTLGTVLAVTLALAISATAGQAFNIRLLPDTLVSILPAVVGLVLVAIVTSLWAGALDESNSRKNRQIKKNLAQNEELMQGMIQRAHAVSEMGAALIESRNFDRVLNATMDIGRLCVRQNLKQRVVSMVLLVDDDDSLYVATARGLSHTDENKRFGGMKGIIAETIETGNPVIAGSARLDPELRNMVSFQYIESLLCVPLRAHYDNYGVLLFGSGEADAFYEELIDTLRAVGIQATLAIQNAVLFSTLMEEKERIIEIEESARKALVRDLHDVPTQTVSAVAMRLSLLPKIAEKAPDQLNDEVEKIREMALRATAEIRHVMFTLRPLSLETQGLGEALRQLAEKTEKTYGQRIALDVDQTAVMQLEQKQEGALFYLIEEAVNNGRKYANASLIRVRITLEGSYVIVRVIDNGVGFDMHSVGTNYENRGSFGMVNMRERAELIGGMFDLQSKPGVGTTVIVSVPVEMITRPVKPERADATPRKSFHKRLSREFSGPLSPSS</sequence>
<keyword evidence="3" id="KW-0808">Transferase</keyword>
<comment type="subcellular location">
    <subcellularLocation>
        <location evidence="1">Cell membrane</location>
        <topology evidence="1">Multi-pass membrane protein</topology>
    </subcellularLocation>
</comment>
<protein>
    <submittedName>
        <fullName evidence="12">GAF domain-containing sensor histidine kinase</fullName>
    </submittedName>
</protein>
<reference evidence="12 13" key="1">
    <citation type="submission" date="2020-02" db="EMBL/GenBank/DDBJ databases">
        <authorList>
            <person name="Zheng R.K."/>
            <person name="Sun C.M."/>
        </authorList>
    </citation>
    <scope>NUCLEOTIDE SEQUENCE [LARGE SCALE GENOMIC DNA]</scope>
    <source>
        <strain evidence="13">rifampicinis</strain>
    </source>
</reference>
<dbReference type="SUPFAM" id="SSF55874">
    <property type="entry name" value="ATPase domain of HSP90 chaperone/DNA topoisomerase II/histidine kinase"/>
    <property type="match status" value="1"/>
</dbReference>
<dbReference type="Proteomes" id="UP000594468">
    <property type="component" value="Chromosome"/>
</dbReference>
<dbReference type="Gene3D" id="3.30.565.10">
    <property type="entry name" value="Histidine kinase-like ATPase, C-terminal domain"/>
    <property type="match status" value="1"/>
</dbReference>
<dbReference type="PANTHER" id="PTHR24421">
    <property type="entry name" value="NITRATE/NITRITE SENSOR PROTEIN NARX-RELATED"/>
    <property type="match status" value="1"/>
</dbReference>
<evidence type="ECO:0000259" key="11">
    <source>
        <dbReference type="PROSITE" id="PS50109"/>
    </source>
</evidence>
<dbReference type="InterPro" id="IPR050482">
    <property type="entry name" value="Sensor_HK_TwoCompSys"/>
</dbReference>
<dbReference type="SMART" id="SM00065">
    <property type="entry name" value="GAF"/>
    <property type="match status" value="1"/>
</dbReference>
<feature type="transmembrane region" description="Helical" evidence="10">
    <location>
        <begin position="12"/>
        <end position="32"/>
    </location>
</feature>
<evidence type="ECO:0000256" key="4">
    <source>
        <dbReference type="ARBA" id="ARBA00022692"/>
    </source>
</evidence>
<feature type="region of interest" description="Disordered" evidence="9">
    <location>
        <begin position="593"/>
        <end position="621"/>
    </location>
</feature>
<dbReference type="AlphaFoldDB" id="A0A7S8EDC2"/>
<dbReference type="SUPFAM" id="SSF55781">
    <property type="entry name" value="GAF domain-like"/>
    <property type="match status" value="1"/>
</dbReference>
<dbReference type="RefSeq" id="WP_195172953.1">
    <property type="nucleotide sequence ID" value="NZ_CP062983.1"/>
</dbReference>
<dbReference type="InterPro" id="IPR003594">
    <property type="entry name" value="HATPase_dom"/>
</dbReference>
<evidence type="ECO:0000313" key="13">
    <source>
        <dbReference type="Proteomes" id="UP000594468"/>
    </source>
</evidence>
<evidence type="ECO:0000256" key="10">
    <source>
        <dbReference type="SAM" id="Phobius"/>
    </source>
</evidence>
<keyword evidence="5 12" id="KW-0418">Kinase</keyword>
<gene>
    <name evidence="12" type="ORF">G4Y79_11115</name>
</gene>
<feature type="transmembrane region" description="Helical" evidence="10">
    <location>
        <begin position="157"/>
        <end position="178"/>
    </location>
</feature>